<accession>A0A243QDC6</accession>
<dbReference type="RefSeq" id="WP_086534751.1">
    <property type="nucleotide sequence ID" value="NZ_NGFO01000007.1"/>
</dbReference>
<dbReference type="Pfam" id="PF12973">
    <property type="entry name" value="Cupin_7"/>
    <property type="match status" value="1"/>
</dbReference>
<dbReference type="AlphaFoldDB" id="A0A243QDC6"/>
<reference evidence="2 3" key="1">
    <citation type="submission" date="2017-05" db="EMBL/GenBank/DDBJ databases">
        <title>Biotechnological potential of actinobacteria isolated from South African environments.</title>
        <authorList>
            <person name="Le Roes-Hill M."/>
            <person name="Prins A."/>
            <person name="Durrell K.A."/>
        </authorList>
    </citation>
    <scope>NUCLEOTIDE SEQUENCE [LARGE SCALE GENOMIC DNA]</scope>
    <source>
        <strain evidence="2">BS2</strain>
    </source>
</reference>
<protein>
    <recommendedName>
        <fullName evidence="1">ChrR-like cupin domain-containing protein</fullName>
    </recommendedName>
</protein>
<dbReference type="EMBL" id="NGFO01000007">
    <property type="protein sequence ID" value="OUC79335.1"/>
    <property type="molecule type" value="Genomic_DNA"/>
</dbReference>
<dbReference type="InterPro" id="IPR011051">
    <property type="entry name" value="RmlC_Cupin_sf"/>
</dbReference>
<sequence>MDTSSVSTAGWDINPDGTADWVPWGEGDLARAKVLASGDDYMLVLVEARAGYRGSPHEHTSTEFSHVLSGRLRNQGIEMTSGGAYVAAIGSRHDDFEALEDATYLSVFRI</sequence>
<dbReference type="OrthoDB" id="3691422at2"/>
<dbReference type="Gene3D" id="2.60.120.10">
    <property type="entry name" value="Jelly Rolls"/>
    <property type="match status" value="1"/>
</dbReference>
<keyword evidence="3" id="KW-1185">Reference proteome</keyword>
<dbReference type="InterPro" id="IPR014710">
    <property type="entry name" value="RmlC-like_jellyroll"/>
</dbReference>
<dbReference type="InterPro" id="IPR025979">
    <property type="entry name" value="ChrR-like_cupin_dom"/>
</dbReference>
<evidence type="ECO:0000313" key="2">
    <source>
        <dbReference type="EMBL" id="OUC79335.1"/>
    </source>
</evidence>
<name>A0A243QDC6_9ACTN</name>
<organism evidence="2 3">
    <name type="scientific">Gordonia lacunae</name>
    <dbReference type="NCBI Taxonomy" id="417102"/>
    <lineage>
        <taxon>Bacteria</taxon>
        <taxon>Bacillati</taxon>
        <taxon>Actinomycetota</taxon>
        <taxon>Actinomycetes</taxon>
        <taxon>Mycobacteriales</taxon>
        <taxon>Gordoniaceae</taxon>
        <taxon>Gordonia</taxon>
    </lineage>
</organism>
<feature type="domain" description="ChrR-like cupin" evidence="1">
    <location>
        <begin position="18"/>
        <end position="106"/>
    </location>
</feature>
<evidence type="ECO:0000259" key="1">
    <source>
        <dbReference type="Pfam" id="PF12973"/>
    </source>
</evidence>
<proteinExistence type="predicted"/>
<comment type="caution">
    <text evidence="2">The sequence shown here is derived from an EMBL/GenBank/DDBJ whole genome shotgun (WGS) entry which is preliminary data.</text>
</comment>
<dbReference type="SUPFAM" id="SSF51182">
    <property type="entry name" value="RmlC-like cupins"/>
    <property type="match status" value="1"/>
</dbReference>
<gene>
    <name evidence="2" type="ORF">CA982_07655</name>
</gene>
<dbReference type="Proteomes" id="UP000194632">
    <property type="component" value="Unassembled WGS sequence"/>
</dbReference>
<evidence type="ECO:0000313" key="3">
    <source>
        <dbReference type="Proteomes" id="UP000194632"/>
    </source>
</evidence>